<keyword evidence="5" id="KW-0597">Phosphoprotein</keyword>
<evidence type="ECO:0000256" key="5">
    <source>
        <dbReference type="ARBA" id="ARBA00022553"/>
    </source>
</evidence>
<organism evidence="14 15">
    <name type="scientific">Candidatus Uhrbacteria bacterium CG_4_10_14_0_8_um_filter_58_22</name>
    <dbReference type="NCBI Taxonomy" id="1975029"/>
    <lineage>
        <taxon>Bacteria</taxon>
        <taxon>Candidatus Uhriibacteriota</taxon>
    </lineage>
</organism>
<dbReference type="Proteomes" id="UP000230973">
    <property type="component" value="Unassembled WGS sequence"/>
</dbReference>
<dbReference type="InterPro" id="IPR003661">
    <property type="entry name" value="HisK_dim/P_dom"/>
</dbReference>
<dbReference type="PRINTS" id="PR00344">
    <property type="entry name" value="BCTRLSENSOR"/>
</dbReference>
<keyword evidence="4" id="KW-1003">Cell membrane</keyword>
<dbReference type="EMBL" id="PFLC01000008">
    <property type="protein sequence ID" value="PIY63347.1"/>
    <property type="molecule type" value="Genomic_DNA"/>
</dbReference>
<keyword evidence="8" id="KW-0418">Kinase</keyword>
<dbReference type="PROSITE" id="PS50112">
    <property type="entry name" value="PAS"/>
    <property type="match status" value="1"/>
</dbReference>
<sequence>MKDGELQREHDWFRTVLDLIPDGVCFTDLKGRILLVNRSAGELAGRDPEELVGGNVSLFYSTDGRKSDIDELRKGEPAREEVEFRRPDSSVLPVRVTYKLVDHMEGVGEALVETYEDLTECRELDQVRNEFVFVAAHELRNPVTAMKLLLDMFTDDKRFEVGPIAKDYVEKMQEATERLIQLVDDLLEVARTESGRLKIELKPVNAVEMIDTILVEIESLAKPNQITVRHDGNADCSLVMSDSDKLKEIISNLVSNAIKYNRVGGTVTVSHEPDSNGFLVVHVADTGIGLGPEDQKRVFTKFWRSEEVAVRAQAGTGLGLFIVKELVERMGGRVWFESELGQGSTFSFSLPLAEGR</sequence>
<comment type="caution">
    <text evidence="14">The sequence shown here is derived from an EMBL/GenBank/DDBJ whole genome shotgun (WGS) entry which is preliminary data.</text>
</comment>
<dbReference type="EC" id="2.7.13.3" evidence="3"/>
<dbReference type="GO" id="GO:0005886">
    <property type="term" value="C:plasma membrane"/>
    <property type="evidence" value="ECO:0007669"/>
    <property type="project" value="UniProtKB-SubCell"/>
</dbReference>
<dbReference type="PANTHER" id="PTHR43047">
    <property type="entry name" value="TWO-COMPONENT HISTIDINE PROTEIN KINASE"/>
    <property type="match status" value="1"/>
</dbReference>
<feature type="domain" description="PAS" evidence="13">
    <location>
        <begin position="9"/>
        <end position="53"/>
    </location>
</feature>
<dbReference type="InterPro" id="IPR036890">
    <property type="entry name" value="HATPase_C_sf"/>
</dbReference>
<keyword evidence="7" id="KW-0547">Nucleotide-binding</keyword>
<evidence type="ECO:0000256" key="8">
    <source>
        <dbReference type="ARBA" id="ARBA00022777"/>
    </source>
</evidence>
<dbReference type="AlphaFoldDB" id="A0A2M7QB10"/>
<dbReference type="FunFam" id="3.30.565.10:FF:000023">
    <property type="entry name" value="PAS domain-containing sensor histidine kinase"/>
    <property type="match status" value="1"/>
</dbReference>
<dbReference type="SUPFAM" id="SSF47384">
    <property type="entry name" value="Homodimeric domain of signal transducing histidine kinase"/>
    <property type="match status" value="1"/>
</dbReference>
<evidence type="ECO:0000256" key="1">
    <source>
        <dbReference type="ARBA" id="ARBA00000085"/>
    </source>
</evidence>
<dbReference type="GO" id="GO:0005524">
    <property type="term" value="F:ATP binding"/>
    <property type="evidence" value="ECO:0007669"/>
    <property type="project" value="UniProtKB-KW"/>
</dbReference>
<dbReference type="InterPro" id="IPR036097">
    <property type="entry name" value="HisK_dim/P_sf"/>
</dbReference>
<evidence type="ECO:0000256" key="11">
    <source>
        <dbReference type="ARBA" id="ARBA00023136"/>
    </source>
</evidence>
<dbReference type="SMART" id="SM00091">
    <property type="entry name" value="PAS"/>
    <property type="match status" value="1"/>
</dbReference>
<dbReference type="Gene3D" id="1.10.287.130">
    <property type="match status" value="1"/>
</dbReference>
<dbReference type="Pfam" id="PF13426">
    <property type="entry name" value="PAS_9"/>
    <property type="match status" value="1"/>
</dbReference>
<comment type="catalytic activity">
    <reaction evidence="1">
        <text>ATP + protein L-histidine = ADP + protein N-phospho-L-histidine.</text>
        <dbReference type="EC" id="2.7.13.3"/>
    </reaction>
</comment>
<dbReference type="Gene3D" id="3.30.450.20">
    <property type="entry name" value="PAS domain"/>
    <property type="match status" value="1"/>
</dbReference>
<dbReference type="CDD" id="cd00082">
    <property type="entry name" value="HisKA"/>
    <property type="match status" value="1"/>
</dbReference>
<dbReference type="InterPro" id="IPR035965">
    <property type="entry name" value="PAS-like_dom_sf"/>
</dbReference>
<evidence type="ECO:0000256" key="4">
    <source>
        <dbReference type="ARBA" id="ARBA00022475"/>
    </source>
</evidence>
<dbReference type="CDD" id="cd00130">
    <property type="entry name" value="PAS"/>
    <property type="match status" value="1"/>
</dbReference>
<dbReference type="InterPro" id="IPR004358">
    <property type="entry name" value="Sig_transdc_His_kin-like_C"/>
</dbReference>
<protein>
    <recommendedName>
        <fullName evidence="3">histidine kinase</fullName>
        <ecNumber evidence="3">2.7.13.3</ecNumber>
    </recommendedName>
</protein>
<evidence type="ECO:0000256" key="2">
    <source>
        <dbReference type="ARBA" id="ARBA00004236"/>
    </source>
</evidence>
<dbReference type="GO" id="GO:0000155">
    <property type="term" value="F:phosphorelay sensor kinase activity"/>
    <property type="evidence" value="ECO:0007669"/>
    <property type="project" value="InterPro"/>
</dbReference>
<keyword evidence="11" id="KW-0472">Membrane</keyword>
<reference evidence="15" key="1">
    <citation type="submission" date="2017-09" db="EMBL/GenBank/DDBJ databases">
        <title>Depth-based differentiation of microbial function through sediment-hosted aquifers and enrichment of novel symbionts in the deep terrestrial subsurface.</title>
        <authorList>
            <person name="Probst A.J."/>
            <person name="Ladd B."/>
            <person name="Jarett J.K."/>
            <person name="Geller-Mcgrath D.E."/>
            <person name="Sieber C.M.K."/>
            <person name="Emerson J.B."/>
            <person name="Anantharaman K."/>
            <person name="Thomas B.C."/>
            <person name="Malmstrom R."/>
            <person name="Stieglmeier M."/>
            <person name="Klingl A."/>
            <person name="Woyke T."/>
            <person name="Ryan C.M."/>
            <person name="Banfield J.F."/>
        </authorList>
    </citation>
    <scope>NUCLEOTIDE SEQUENCE [LARGE SCALE GENOMIC DNA]</scope>
</reference>
<feature type="domain" description="Histidine kinase" evidence="12">
    <location>
        <begin position="134"/>
        <end position="354"/>
    </location>
</feature>
<accession>A0A2M7QB10</accession>
<dbReference type="SUPFAM" id="SSF55874">
    <property type="entry name" value="ATPase domain of HSP90 chaperone/DNA topoisomerase II/histidine kinase"/>
    <property type="match status" value="1"/>
</dbReference>
<dbReference type="Gene3D" id="3.30.565.10">
    <property type="entry name" value="Histidine kinase-like ATPase, C-terminal domain"/>
    <property type="match status" value="1"/>
</dbReference>
<dbReference type="NCBIfam" id="TIGR00229">
    <property type="entry name" value="sensory_box"/>
    <property type="match status" value="1"/>
</dbReference>
<dbReference type="Pfam" id="PF00512">
    <property type="entry name" value="HisKA"/>
    <property type="match status" value="1"/>
</dbReference>
<evidence type="ECO:0000256" key="9">
    <source>
        <dbReference type="ARBA" id="ARBA00022840"/>
    </source>
</evidence>
<dbReference type="SMART" id="SM00388">
    <property type="entry name" value="HisKA"/>
    <property type="match status" value="1"/>
</dbReference>
<evidence type="ECO:0000313" key="15">
    <source>
        <dbReference type="Proteomes" id="UP000230973"/>
    </source>
</evidence>
<comment type="subcellular location">
    <subcellularLocation>
        <location evidence="2">Cell membrane</location>
    </subcellularLocation>
</comment>
<dbReference type="InterPro" id="IPR005467">
    <property type="entry name" value="His_kinase_dom"/>
</dbReference>
<dbReference type="SUPFAM" id="SSF55785">
    <property type="entry name" value="PYP-like sensor domain (PAS domain)"/>
    <property type="match status" value="1"/>
</dbReference>
<proteinExistence type="predicted"/>
<name>A0A2M7QB10_9BACT</name>
<evidence type="ECO:0000256" key="6">
    <source>
        <dbReference type="ARBA" id="ARBA00022679"/>
    </source>
</evidence>
<dbReference type="GO" id="GO:0009927">
    <property type="term" value="F:histidine phosphotransfer kinase activity"/>
    <property type="evidence" value="ECO:0007669"/>
    <property type="project" value="TreeGrafter"/>
</dbReference>
<keyword evidence="10" id="KW-0902">Two-component regulatory system</keyword>
<keyword evidence="9" id="KW-0067">ATP-binding</keyword>
<dbReference type="PROSITE" id="PS50109">
    <property type="entry name" value="HIS_KIN"/>
    <property type="match status" value="1"/>
</dbReference>
<evidence type="ECO:0000256" key="7">
    <source>
        <dbReference type="ARBA" id="ARBA00022741"/>
    </source>
</evidence>
<evidence type="ECO:0000256" key="10">
    <source>
        <dbReference type="ARBA" id="ARBA00023012"/>
    </source>
</evidence>
<gene>
    <name evidence="14" type="ORF">COY93_00440</name>
</gene>
<dbReference type="InterPro" id="IPR000014">
    <property type="entry name" value="PAS"/>
</dbReference>
<evidence type="ECO:0000313" key="14">
    <source>
        <dbReference type="EMBL" id="PIY63347.1"/>
    </source>
</evidence>
<dbReference type="SMART" id="SM00387">
    <property type="entry name" value="HATPase_c"/>
    <property type="match status" value="1"/>
</dbReference>
<dbReference type="Pfam" id="PF02518">
    <property type="entry name" value="HATPase_c"/>
    <property type="match status" value="1"/>
</dbReference>
<dbReference type="PANTHER" id="PTHR43047:SF72">
    <property type="entry name" value="OSMOSENSING HISTIDINE PROTEIN KINASE SLN1"/>
    <property type="match status" value="1"/>
</dbReference>
<dbReference type="CDD" id="cd16922">
    <property type="entry name" value="HATPase_EvgS-ArcB-TorS-like"/>
    <property type="match status" value="1"/>
</dbReference>
<evidence type="ECO:0000259" key="12">
    <source>
        <dbReference type="PROSITE" id="PS50109"/>
    </source>
</evidence>
<evidence type="ECO:0000259" key="13">
    <source>
        <dbReference type="PROSITE" id="PS50112"/>
    </source>
</evidence>
<dbReference type="InterPro" id="IPR003594">
    <property type="entry name" value="HATPase_dom"/>
</dbReference>
<evidence type="ECO:0000256" key="3">
    <source>
        <dbReference type="ARBA" id="ARBA00012438"/>
    </source>
</evidence>
<keyword evidence="6" id="KW-0808">Transferase</keyword>